<proteinExistence type="predicted"/>
<organism evidence="2 3">
    <name type="scientific">Christensenella hongkongensis</name>
    <dbReference type="NCBI Taxonomy" id="270498"/>
    <lineage>
        <taxon>Bacteria</taxon>
        <taxon>Bacillati</taxon>
        <taxon>Bacillota</taxon>
        <taxon>Clostridia</taxon>
        <taxon>Christensenellales</taxon>
        <taxon>Christensenellaceae</taxon>
        <taxon>Christensenella</taxon>
    </lineage>
</organism>
<dbReference type="Pfam" id="PF19845">
    <property type="entry name" value="DUF6320"/>
    <property type="match status" value="1"/>
</dbReference>
<comment type="caution">
    <text evidence="2">The sequence shown here is derived from an EMBL/GenBank/DDBJ whole genome shotgun (WGS) entry which is preliminary data.</text>
</comment>
<dbReference type="InterPro" id="IPR046283">
    <property type="entry name" value="DUF6320"/>
</dbReference>
<accession>A0A0M2NGI2</accession>
<feature type="transmembrane region" description="Helical" evidence="1">
    <location>
        <begin position="170"/>
        <end position="194"/>
    </location>
</feature>
<evidence type="ECO:0000313" key="3">
    <source>
        <dbReference type="Proteomes" id="UP000034076"/>
    </source>
</evidence>
<sequence length="228" mass="25421">MNRCEYCNVSVDGALTTCPLCGRTVARGEKERKQAQSYPAYSMESREEEPKKRPVYKAAAVTAGVVGICAWINLATRGVNGGFWCLDIAVIFGYIWLLVLNTVRSKIRGSVKLMLQAGIISLMLCVFDWNAGRGLWSVNYAIPIACIALNFLVTYIVFTRKLSWREYIGYMIAVLIFGQTPFIGVLTGVTLVVWPSFTAGAYAVVTFVMMLVCADGKYKESRAKRFRF</sequence>
<feature type="transmembrane region" description="Helical" evidence="1">
    <location>
        <begin position="138"/>
        <end position="158"/>
    </location>
</feature>
<dbReference type="EMBL" id="LAYJ01000133">
    <property type="protein sequence ID" value="KKI49537.1"/>
    <property type="molecule type" value="Genomic_DNA"/>
</dbReference>
<dbReference type="Proteomes" id="UP000034076">
    <property type="component" value="Unassembled WGS sequence"/>
</dbReference>
<evidence type="ECO:0000256" key="1">
    <source>
        <dbReference type="SAM" id="Phobius"/>
    </source>
</evidence>
<feature type="transmembrane region" description="Helical" evidence="1">
    <location>
        <begin position="113"/>
        <end position="132"/>
    </location>
</feature>
<evidence type="ECO:0000313" key="2">
    <source>
        <dbReference type="EMBL" id="KKI49537.1"/>
    </source>
</evidence>
<name>A0A0M2NGI2_9FIRM</name>
<reference evidence="2 3" key="1">
    <citation type="submission" date="2015-04" db="EMBL/GenBank/DDBJ databases">
        <title>Draft genome sequence of bacteremic isolate Catabacter hongkongensis type strain HKU16T.</title>
        <authorList>
            <person name="Lau S.K."/>
            <person name="Teng J.L."/>
            <person name="Huang Y."/>
            <person name="Curreem S.O."/>
            <person name="Tsui S.K."/>
            <person name="Woo P.C."/>
        </authorList>
    </citation>
    <scope>NUCLEOTIDE SEQUENCE [LARGE SCALE GENOMIC DNA]</scope>
    <source>
        <strain evidence="2 3">HKU16</strain>
    </source>
</reference>
<evidence type="ECO:0008006" key="4">
    <source>
        <dbReference type="Google" id="ProtNLM"/>
    </source>
</evidence>
<dbReference type="AlphaFoldDB" id="A0A0M2NGI2"/>
<dbReference type="STRING" id="270498.CHK_3115"/>
<keyword evidence="3" id="KW-1185">Reference proteome</keyword>
<gene>
    <name evidence="2" type="ORF">CHK_3115</name>
</gene>
<dbReference type="OrthoDB" id="2164897at2"/>
<keyword evidence="1" id="KW-1133">Transmembrane helix</keyword>
<dbReference type="RefSeq" id="WP_046444859.1">
    <property type="nucleotide sequence ID" value="NZ_CAUERS010000038.1"/>
</dbReference>
<keyword evidence="1" id="KW-0472">Membrane</keyword>
<protein>
    <recommendedName>
        <fullName evidence="4">Zinc ribbon domain-containing protein</fullName>
    </recommendedName>
</protein>
<keyword evidence="1" id="KW-0812">Transmembrane</keyword>
<feature type="transmembrane region" description="Helical" evidence="1">
    <location>
        <begin position="55"/>
        <end position="75"/>
    </location>
</feature>
<feature type="transmembrane region" description="Helical" evidence="1">
    <location>
        <begin position="81"/>
        <end position="101"/>
    </location>
</feature>
<feature type="transmembrane region" description="Helical" evidence="1">
    <location>
        <begin position="200"/>
        <end position="218"/>
    </location>
</feature>